<dbReference type="KEGG" id="asha:G8E00_10775"/>
<gene>
    <name evidence="6" type="primary">queF</name>
    <name evidence="6" type="ORF">G8E00_10775</name>
</gene>
<sequence length="278" mass="31852">MSVEQSLLGKDTNYPTEYQPDILFPISRAEARQKYAHIDGIYQGKDWWHVFEISWLNTQGIPQVAIGRITLPATSPNLIESKSLKLYFNSLNFSKFASQADFIATVEKDLSKAAEAEITLTLFQADDLLVSQPFGECIDTLEPKRLENHPDASLLAFDETENDKDGNDSDEVEINLYSHLLRSNCPVTGQPDWGTVFIRYKGKKPCYRSILAYIISYRQHNGFHEQCVEQIYADLWETFRPEKLMVYATYTRRGGLDINPCRVSDLAWMPSPIRLARQ</sequence>
<evidence type="ECO:0000313" key="6">
    <source>
        <dbReference type="EMBL" id="QIO06401.1"/>
    </source>
</evidence>
<evidence type="ECO:0000256" key="4">
    <source>
        <dbReference type="ARBA" id="ARBA00023002"/>
    </source>
</evidence>
<dbReference type="InterPro" id="IPR050084">
    <property type="entry name" value="NADPH_dep_7-cyano-7-deazaG_red"/>
</dbReference>
<dbReference type="PIRSF" id="PIRSF004750">
    <property type="entry name" value="Nitrile_oxidored_YqcD_prd"/>
    <property type="match status" value="1"/>
</dbReference>
<dbReference type="InterPro" id="IPR029500">
    <property type="entry name" value="QueF"/>
</dbReference>
<dbReference type="GO" id="GO:0008616">
    <property type="term" value="P:tRNA queuosine(34) biosynthetic process"/>
    <property type="evidence" value="ECO:0007669"/>
    <property type="project" value="UniProtKB-KW"/>
</dbReference>
<keyword evidence="2" id="KW-0671">Queuosine biosynthesis</keyword>
<evidence type="ECO:0000256" key="1">
    <source>
        <dbReference type="ARBA" id="ARBA00022490"/>
    </source>
</evidence>
<organism evidence="6 7">
    <name type="scientific">Acinetobacter shaoyimingii</name>
    <dbReference type="NCBI Taxonomy" id="2715164"/>
    <lineage>
        <taxon>Bacteria</taxon>
        <taxon>Pseudomonadati</taxon>
        <taxon>Pseudomonadota</taxon>
        <taxon>Gammaproteobacteria</taxon>
        <taxon>Moraxellales</taxon>
        <taxon>Moraxellaceae</taxon>
        <taxon>Acinetobacter</taxon>
    </lineage>
</organism>
<dbReference type="GO" id="GO:0005737">
    <property type="term" value="C:cytoplasm"/>
    <property type="evidence" value="ECO:0007669"/>
    <property type="project" value="InterPro"/>
</dbReference>
<dbReference type="PANTHER" id="PTHR34354">
    <property type="entry name" value="NADPH-DEPENDENT 7-CYANO-7-DEAZAGUANINE REDUCTASE"/>
    <property type="match status" value="1"/>
</dbReference>
<dbReference type="Proteomes" id="UP000502297">
    <property type="component" value="Chromosome"/>
</dbReference>
<evidence type="ECO:0000259" key="5">
    <source>
        <dbReference type="Pfam" id="PF14819"/>
    </source>
</evidence>
<keyword evidence="1" id="KW-0963">Cytoplasm</keyword>
<keyword evidence="7" id="KW-1185">Reference proteome</keyword>
<evidence type="ECO:0000313" key="7">
    <source>
        <dbReference type="Proteomes" id="UP000502297"/>
    </source>
</evidence>
<keyword evidence="3" id="KW-0521">NADP</keyword>
<feature type="domain" description="NADPH-dependent 7-cyano-7-deazaguanine reductase N-terminal" evidence="5">
    <location>
        <begin position="14"/>
        <end position="121"/>
    </location>
</feature>
<dbReference type="InterPro" id="IPR043133">
    <property type="entry name" value="GTP-CH-I_C/QueF"/>
</dbReference>
<dbReference type="PANTHER" id="PTHR34354:SF1">
    <property type="entry name" value="NADPH-DEPENDENT 7-CYANO-7-DEAZAGUANINE REDUCTASE"/>
    <property type="match status" value="1"/>
</dbReference>
<dbReference type="Gene3D" id="3.30.1130.10">
    <property type="match status" value="2"/>
</dbReference>
<evidence type="ECO:0000256" key="3">
    <source>
        <dbReference type="ARBA" id="ARBA00022857"/>
    </source>
</evidence>
<evidence type="ECO:0000256" key="2">
    <source>
        <dbReference type="ARBA" id="ARBA00022785"/>
    </source>
</evidence>
<accession>A0A6G8RX13</accession>
<keyword evidence="4 6" id="KW-0560">Oxidoreductase</keyword>
<reference evidence="6 7" key="1">
    <citation type="submission" date="2020-03" db="EMBL/GenBank/DDBJ databases">
        <authorList>
            <person name="Zhu W."/>
        </authorList>
    </citation>
    <scope>NUCLEOTIDE SEQUENCE [LARGE SCALE GENOMIC DNA]</scope>
    <source>
        <strain evidence="6 7">323-1</strain>
    </source>
</reference>
<dbReference type="RefSeq" id="WP_166010634.1">
    <property type="nucleotide sequence ID" value="NZ_CP049801.1"/>
</dbReference>
<dbReference type="EMBL" id="CP049801">
    <property type="protein sequence ID" value="QIO06401.1"/>
    <property type="molecule type" value="Genomic_DNA"/>
</dbReference>
<protein>
    <submittedName>
        <fullName evidence="6">NADPH-dependent 7-cyano-7-deazaguanine reductase QueF</fullName>
        <ecNumber evidence="6">1.7.1.13</ecNumber>
    </submittedName>
</protein>
<dbReference type="AlphaFoldDB" id="A0A6G8RX13"/>
<name>A0A6G8RX13_9GAMM</name>
<dbReference type="Pfam" id="PF14819">
    <property type="entry name" value="QueF_N"/>
    <property type="match status" value="1"/>
</dbReference>
<dbReference type="Pfam" id="PF14489">
    <property type="entry name" value="QueF"/>
    <property type="match status" value="1"/>
</dbReference>
<proteinExistence type="predicted"/>
<dbReference type="SUPFAM" id="SSF55620">
    <property type="entry name" value="Tetrahydrobiopterin biosynthesis enzymes-like"/>
    <property type="match status" value="1"/>
</dbReference>
<dbReference type="EC" id="1.7.1.13" evidence="6"/>
<dbReference type="InterPro" id="IPR016428">
    <property type="entry name" value="QueF_type2"/>
</dbReference>
<dbReference type="InterPro" id="IPR029139">
    <property type="entry name" value="QueF_N"/>
</dbReference>
<dbReference type="NCBIfam" id="TIGR03138">
    <property type="entry name" value="QueF"/>
    <property type="match status" value="1"/>
</dbReference>
<dbReference type="GO" id="GO:0033739">
    <property type="term" value="F:preQ1 synthase activity"/>
    <property type="evidence" value="ECO:0007669"/>
    <property type="project" value="UniProtKB-EC"/>
</dbReference>